<protein>
    <submittedName>
        <fullName evidence="4">Ankyrin repeat domain-containing protein</fullName>
    </submittedName>
</protein>
<dbReference type="Gene3D" id="1.25.40.20">
    <property type="entry name" value="Ankyrin repeat-containing domain"/>
    <property type="match status" value="1"/>
</dbReference>
<gene>
    <name evidence="4" type="ORF">NOX80_10775</name>
</gene>
<dbReference type="PANTHER" id="PTHR24134:SF9">
    <property type="entry name" value="ANKYRIN REPEAT AND SOCS BOX PROTEIN 8"/>
    <property type="match status" value="1"/>
</dbReference>
<dbReference type="Pfam" id="PF12796">
    <property type="entry name" value="Ank_2"/>
    <property type="match status" value="1"/>
</dbReference>
<feature type="repeat" description="ANK" evidence="3">
    <location>
        <begin position="103"/>
        <end position="135"/>
    </location>
</feature>
<keyword evidence="5" id="KW-1185">Reference proteome</keyword>
<dbReference type="EMBL" id="CP101751">
    <property type="protein sequence ID" value="UUC44116.1"/>
    <property type="molecule type" value="Genomic_DNA"/>
</dbReference>
<sequence length="357" mass="40508">MAQKRKTLPKDFEELLKKGDIQELIQLFDKCEIEARGGYSKGTALSFAECPHELAKWLVEQGADIEASNDYSYTPLQERSGRRFSSNIKSLLELGANVNANNSRGTALHCAARNHNTENIKILLEYGADIKTIVSEGYGEKRNDYTALELALMNCRNIDIEDTLEISKILLHAGTPKTEKMKAFVTGIGKMFEHHRPNFYDESTEQTSDALDELYRIFEVEPVPRRIVYDGKSPITVKATTWQKQHEELWELLVPGRGAAQTVQGEVIRITGKVARELLDNGGGNWDIQYQKMVDGYFKYIQQENQLSPEEIKELTIITNEVKAKNSENIYVMSELGVKWVLNNPTPIALTVTDYDR</sequence>
<organism evidence="4 5">
    <name type="scientific">Flavobacterium cerinum</name>
    <dbReference type="NCBI Taxonomy" id="2502784"/>
    <lineage>
        <taxon>Bacteria</taxon>
        <taxon>Pseudomonadati</taxon>
        <taxon>Bacteroidota</taxon>
        <taxon>Flavobacteriia</taxon>
        <taxon>Flavobacteriales</taxon>
        <taxon>Flavobacteriaceae</taxon>
        <taxon>Flavobacterium</taxon>
    </lineage>
</organism>
<dbReference type="RefSeq" id="WP_256549786.1">
    <property type="nucleotide sequence ID" value="NZ_CP101751.1"/>
</dbReference>
<dbReference type="PROSITE" id="PS50297">
    <property type="entry name" value="ANK_REP_REGION"/>
    <property type="match status" value="1"/>
</dbReference>
<dbReference type="InterPro" id="IPR036770">
    <property type="entry name" value="Ankyrin_rpt-contain_sf"/>
</dbReference>
<evidence type="ECO:0000313" key="4">
    <source>
        <dbReference type="EMBL" id="UUC44116.1"/>
    </source>
</evidence>
<dbReference type="PROSITE" id="PS50088">
    <property type="entry name" value="ANK_REPEAT"/>
    <property type="match status" value="1"/>
</dbReference>
<proteinExistence type="predicted"/>
<keyword evidence="2 3" id="KW-0040">ANK repeat</keyword>
<dbReference type="InterPro" id="IPR002110">
    <property type="entry name" value="Ankyrin_rpt"/>
</dbReference>
<name>A0ABY5IMQ0_9FLAO</name>
<dbReference type="SMART" id="SM00248">
    <property type="entry name" value="ANK"/>
    <property type="match status" value="3"/>
</dbReference>
<keyword evidence="1" id="KW-0677">Repeat</keyword>
<dbReference type="SUPFAM" id="SSF48403">
    <property type="entry name" value="Ankyrin repeat"/>
    <property type="match status" value="1"/>
</dbReference>
<evidence type="ECO:0000256" key="3">
    <source>
        <dbReference type="PROSITE-ProRule" id="PRU00023"/>
    </source>
</evidence>
<evidence type="ECO:0000313" key="5">
    <source>
        <dbReference type="Proteomes" id="UP001059844"/>
    </source>
</evidence>
<reference evidence="4" key="1">
    <citation type="submission" date="2022-07" db="EMBL/GenBank/DDBJ databases">
        <title>Isolation, identification, and degradation of a PFOSA degrading strain from sewage treatment plant.</title>
        <authorList>
            <person name="Zhang L."/>
            <person name="Huo Y."/>
        </authorList>
    </citation>
    <scope>NUCLEOTIDE SEQUENCE</scope>
    <source>
        <strain evidence="4">C1</strain>
    </source>
</reference>
<dbReference type="PANTHER" id="PTHR24134">
    <property type="entry name" value="ANKYRIN REPEAT-CONTAINING PROTEIN DDB_G0279043"/>
    <property type="match status" value="1"/>
</dbReference>
<accession>A0ABY5IMQ0</accession>
<evidence type="ECO:0000256" key="1">
    <source>
        <dbReference type="ARBA" id="ARBA00022737"/>
    </source>
</evidence>
<evidence type="ECO:0000256" key="2">
    <source>
        <dbReference type="ARBA" id="ARBA00023043"/>
    </source>
</evidence>
<dbReference type="Proteomes" id="UP001059844">
    <property type="component" value="Chromosome"/>
</dbReference>